<evidence type="ECO:0000256" key="2">
    <source>
        <dbReference type="ARBA" id="ARBA00022842"/>
    </source>
</evidence>
<dbReference type="EMBL" id="ASPP01000012">
    <property type="protein sequence ID" value="ETO37049.1"/>
    <property type="molecule type" value="Genomic_DNA"/>
</dbReference>
<reference evidence="3 4" key="1">
    <citation type="journal article" date="2013" name="Curr. Biol.">
        <title>The Genome of the Foraminiferan Reticulomyxa filosa.</title>
        <authorList>
            <person name="Glockner G."/>
            <person name="Hulsmann N."/>
            <person name="Schleicher M."/>
            <person name="Noegel A.A."/>
            <person name="Eichinger L."/>
            <person name="Gallinger C."/>
            <person name="Pawlowski J."/>
            <person name="Sierra R."/>
            <person name="Euteneuer U."/>
            <person name="Pillet L."/>
            <person name="Moustafa A."/>
            <person name="Platzer M."/>
            <person name="Groth M."/>
            <person name="Szafranski K."/>
            <person name="Schliwa M."/>
        </authorList>
    </citation>
    <scope>NUCLEOTIDE SEQUENCE [LARGE SCALE GENOMIC DNA]</scope>
</reference>
<keyword evidence="4" id="KW-1185">Reference proteome</keyword>
<dbReference type="InterPro" id="IPR036279">
    <property type="entry name" value="5-3_exonuclease_C_sf"/>
</dbReference>
<organism evidence="3 4">
    <name type="scientific">Reticulomyxa filosa</name>
    <dbReference type="NCBI Taxonomy" id="46433"/>
    <lineage>
        <taxon>Eukaryota</taxon>
        <taxon>Sar</taxon>
        <taxon>Rhizaria</taxon>
        <taxon>Retaria</taxon>
        <taxon>Foraminifera</taxon>
        <taxon>Monothalamids</taxon>
        <taxon>Reticulomyxidae</taxon>
        <taxon>Reticulomyxa</taxon>
    </lineage>
</organism>
<keyword evidence="2" id="KW-0460">Magnesium</keyword>
<name>X6PG94_RETFI</name>
<dbReference type="Gene3D" id="1.10.150.20">
    <property type="entry name" value="5' to 3' exonuclease, C-terminal subdomain"/>
    <property type="match status" value="1"/>
</dbReference>
<evidence type="ECO:0008006" key="5">
    <source>
        <dbReference type="Google" id="ProtNLM"/>
    </source>
</evidence>
<dbReference type="PANTHER" id="PTHR11081">
    <property type="entry name" value="FLAP ENDONUCLEASE FAMILY MEMBER"/>
    <property type="match status" value="1"/>
</dbReference>
<dbReference type="AlphaFoldDB" id="X6PG94"/>
<dbReference type="GO" id="GO:0046872">
    <property type="term" value="F:metal ion binding"/>
    <property type="evidence" value="ECO:0007669"/>
    <property type="project" value="UniProtKB-KW"/>
</dbReference>
<proteinExistence type="predicted"/>
<comment type="caution">
    <text evidence="3">The sequence shown here is derived from an EMBL/GenBank/DDBJ whole genome shotgun (WGS) entry which is preliminary data.</text>
</comment>
<dbReference type="InterPro" id="IPR006084">
    <property type="entry name" value="XPG/Rad2"/>
</dbReference>
<gene>
    <name evidence="3" type="ORF">RFI_00012</name>
</gene>
<dbReference type="GO" id="GO:0017108">
    <property type="term" value="F:5'-flap endonuclease activity"/>
    <property type="evidence" value="ECO:0007669"/>
    <property type="project" value="TreeGrafter"/>
</dbReference>
<evidence type="ECO:0000313" key="4">
    <source>
        <dbReference type="Proteomes" id="UP000023152"/>
    </source>
</evidence>
<dbReference type="SUPFAM" id="SSF47807">
    <property type="entry name" value="5' to 3' exonuclease, C-terminal subdomain"/>
    <property type="match status" value="1"/>
</dbReference>
<dbReference type="Gene3D" id="3.40.50.1010">
    <property type="entry name" value="5'-nuclease"/>
    <property type="match status" value="1"/>
</dbReference>
<evidence type="ECO:0000313" key="3">
    <source>
        <dbReference type="EMBL" id="ETO37049.1"/>
    </source>
</evidence>
<keyword evidence="1" id="KW-0479">Metal-binding</keyword>
<accession>X6PG94</accession>
<dbReference type="PANTHER" id="PTHR11081:SF9">
    <property type="entry name" value="FLAP ENDONUCLEASE 1"/>
    <property type="match status" value="1"/>
</dbReference>
<protein>
    <recommendedName>
        <fullName evidence="5">Exonuclease 1</fullName>
    </recommendedName>
</protein>
<dbReference type="Proteomes" id="UP000023152">
    <property type="component" value="Unassembled WGS sequence"/>
</dbReference>
<evidence type="ECO:0000256" key="1">
    <source>
        <dbReference type="ARBA" id="ARBA00022723"/>
    </source>
</evidence>
<sequence>MVKYLQKYLEMIIQKSNLQVFSGETAGVDGNWLCKGGSFVTLKNAKQVSQYLNIRFICLLTKKQLTVQSCAEFDLASSRFCGVESIEILKTYGIRLTVVFEGKKLLLDVTQEQIKTAESKKAAESETTPLTKVEELQKKLKEKGIEYIVAPYQDWLTKKEKNVVFIKIESWCTIDFYAQKKASGYWVEKMLLSVYRFGRGKKCIFNCNKTEILYKKKRNGGCKYLNMSYIKMYPPSMQQDKKEILLKALQENNDHETFVMPKFFFLYLSKFEFCVLAGCDYFQIDGMNVEKAIDIVYNQKQEKLINRIFHYFMQQISHYQYQNVVCHFTQAVMAYLCPIVYDHSAKVCTRLNTIISTELASKNSAISKPEQFLLPFRAHQRFLKKQFHQKRSLTDMQDTDVNDLAFAKPSQFLIGAKKSRPSASLRLSLLKKNEFVLV</sequence>